<dbReference type="HOGENOM" id="CLU_045563_0_0_1"/>
<evidence type="ECO:0008006" key="5">
    <source>
        <dbReference type="Google" id="ProtNLM"/>
    </source>
</evidence>
<name>A0A067MVU9_BOTB1</name>
<dbReference type="Gene3D" id="2.40.50.140">
    <property type="entry name" value="Nucleic acid-binding proteins"/>
    <property type="match status" value="3"/>
</dbReference>
<dbReference type="Proteomes" id="UP000027195">
    <property type="component" value="Unassembled WGS sequence"/>
</dbReference>
<proteinExistence type="predicted"/>
<dbReference type="PANTHER" id="PTHR11289">
    <property type="entry name" value="BREAST CANCER TYPE 2 SUSCEPTIBILITY PROTEIN BRCA2"/>
    <property type="match status" value="1"/>
</dbReference>
<dbReference type="InParanoid" id="A0A067MVU9"/>
<evidence type="ECO:0000313" key="4">
    <source>
        <dbReference type="Proteomes" id="UP000027195"/>
    </source>
</evidence>
<organism evidence="3 4">
    <name type="scientific">Botryobasidium botryosum (strain FD-172 SS1)</name>
    <dbReference type="NCBI Taxonomy" id="930990"/>
    <lineage>
        <taxon>Eukaryota</taxon>
        <taxon>Fungi</taxon>
        <taxon>Dikarya</taxon>
        <taxon>Basidiomycota</taxon>
        <taxon>Agaricomycotina</taxon>
        <taxon>Agaricomycetes</taxon>
        <taxon>Cantharellales</taxon>
        <taxon>Botryobasidiaceae</taxon>
        <taxon>Botryobasidium</taxon>
    </lineage>
</organism>
<dbReference type="PANTHER" id="PTHR11289:SF0">
    <property type="entry name" value="BREAST CANCER TYPE 2 SUSCEPTIBILITY PROTEIN"/>
    <property type="match status" value="1"/>
</dbReference>
<dbReference type="OrthoDB" id="21095at2759"/>
<gene>
    <name evidence="3" type="ORF">BOTBODRAFT_108380</name>
</gene>
<keyword evidence="4" id="KW-1185">Reference proteome</keyword>
<evidence type="ECO:0000313" key="3">
    <source>
        <dbReference type="EMBL" id="KDQ15696.1"/>
    </source>
</evidence>
<dbReference type="InterPro" id="IPR015187">
    <property type="entry name" value="BRCA2_OB_1"/>
</dbReference>
<dbReference type="AlphaFoldDB" id="A0A067MVU9"/>
<feature type="domain" description="Breast cancer type 2 susceptibility protein helical" evidence="2">
    <location>
        <begin position="4"/>
        <end position="55"/>
    </location>
</feature>
<dbReference type="GO" id="GO:0000724">
    <property type="term" value="P:double-strand break repair via homologous recombination"/>
    <property type="evidence" value="ECO:0007669"/>
    <property type="project" value="InterPro"/>
</dbReference>
<reference evidence="4" key="1">
    <citation type="journal article" date="2014" name="Proc. Natl. Acad. Sci. U.S.A.">
        <title>Extensive sampling of basidiomycete genomes demonstrates inadequacy of the white-rot/brown-rot paradigm for wood decay fungi.</title>
        <authorList>
            <person name="Riley R."/>
            <person name="Salamov A.A."/>
            <person name="Brown D.W."/>
            <person name="Nagy L.G."/>
            <person name="Floudas D."/>
            <person name="Held B.W."/>
            <person name="Levasseur A."/>
            <person name="Lombard V."/>
            <person name="Morin E."/>
            <person name="Otillar R."/>
            <person name="Lindquist E.A."/>
            <person name="Sun H."/>
            <person name="LaButti K.M."/>
            <person name="Schmutz J."/>
            <person name="Jabbour D."/>
            <person name="Luo H."/>
            <person name="Baker S.E."/>
            <person name="Pisabarro A.G."/>
            <person name="Walton J.D."/>
            <person name="Blanchette R.A."/>
            <person name="Henrissat B."/>
            <person name="Martin F."/>
            <person name="Cullen D."/>
            <person name="Hibbett D.S."/>
            <person name="Grigoriev I.V."/>
        </authorList>
    </citation>
    <scope>NUCLEOTIDE SEQUENCE [LARGE SCALE GENOMIC DNA]</scope>
    <source>
        <strain evidence="4">FD-172 SS1</strain>
    </source>
</reference>
<dbReference type="Pfam" id="PF09103">
    <property type="entry name" value="BRCA-2_OB1"/>
    <property type="match status" value="1"/>
</dbReference>
<dbReference type="InterPro" id="IPR012340">
    <property type="entry name" value="NA-bd_OB-fold"/>
</dbReference>
<dbReference type="Pfam" id="PF09169">
    <property type="entry name" value="BRCA-2_helical"/>
    <property type="match status" value="1"/>
</dbReference>
<dbReference type="STRING" id="930990.A0A067MVU9"/>
<dbReference type="SUPFAM" id="SSF81872">
    <property type="entry name" value="BRCA2 helical domain"/>
    <property type="match status" value="1"/>
</dbReference>
<dbReference type="InterPro" id="IPR015525">
    <property type="entry name" value="BRCA2"/>
</dbReference>
<evidence type="ECO:0000259" key="1">
    <source>
        <dbReference type="Pfam" id="PF09103"/>
    </source>
</evidence>
<dbReference type="InterPro" id="IPR015252">
    <property type="entry name" value="BRCA2_hlx"/>
</dbReference>
<dbReference type="GO" id="GO:0006355">
    <property type="term" value="P:regulation of DNA-templated transcription"/>
    <property type="evidence" value="ECO:0007669"/>
    <property type="project" value="TreeGrafter"/>
</dbReference>
<dbReference type="EMBL" id="KL198031">
    <property type="protein sequence ID" value="KDQ15696.1"/>
    <property type="molecule type" value="Genomic_DNA"/>
</dbReference>
<accession>A0A067MVU9</accession>
<protein>
    <recommendedName>
        <fullName evidence="5">BRCA2 OB1 domain-containing protein</fullName>
    </recommendedName>
</protein>
<sequence length="432" mass="49318">GCALVKQEWVENHWPLILWKLAGTVCSRPELWKDLWNFKAVCDQLLYRYEREINRGQRPAVRLVQERDAPAARPMILCVTRVEQGYRRDEDGKTVSLDPELELTDGWYKIRATTDAVLARAVKRRRIRVGTKLAMSGIYLDGRKEGTEVLKALECTNLALTGNSTTLARWDAKLGFSPRPFVATLGSLTADGGCVMLLDVVIVRAFAIGYIETHSNGQRDPPRCRAEEEELDAKWNVSANVLYHPSSQERRSDEQLRLRNEIEKKILNMEALADRLDRLSGGFYDIFDELEDAENPSDIIKGCTPKQCGYLSLLCRNRCESQKETAAEELERELNIGFDSCFGFQSRCPPRQVRPFCVVRIKDARTSRKPSLRTAQLTVWDLASLGEGALAEGQRYLISNLNPSQQRSWQKHTVSGEIFLSTRKDTKWKRMY</sequence>
<dbReference type="InterPro" id="IPR036315">
    <property type="entry name" value="BRCA2_hlx_sf"/>
</dbReference>
<feature type="domain" description="BRCA2 OB1" evidence="1">
    <location>
        <begin position="59"/>
        <end position="177"/>
    </location>
</feature>
<feature type="non-terminal residue" evidence="3">
    <location>
        <position position="1"/>
    </location>
</feature>
<evidence type="ECO:0000259" key="2">
    <source>
        <dbReference type="Pfam" id="PF09169"/>
    </source>
</evidence>
<dbReference type="SUPFAM" id="SSF50249">
    <property type="entry name" value="Nucleic acid-binding proteins"/>
    <property type="match status" value="2"/>
</dbReference>